<reference evidence="1 2" key="2">
    <citation type="journal article" date="2024" name="Int. J. Syst. Evol. Microbiol.">
        <title>Promethearchaeum syntrophicum gen. nov., sp. nov., an anaerobic, obligately syntrophic archaeon, the first isolate of the lineage 'Asgard' archaea, and proposal of the new archaeal phylum Promethearchaeota phyl. nov. and kingdom Promethearchaeati regn. nov.</title>
        <authorList>
            <person name="Imachi H."/>
            <person name="Nobu M.K."/>
            <person name="Kato S."/>
            <person name="Takaki Y."/>
            <person name="Miyazaki M."/>
            <person name="Miyata M."/>
            <person name="Ogawara M."/>
            <person name="Saito Y."/>
            <person name="Sakai S."/>
            <person name="Tahara Y.O."/>
            <person name="Takano Y."/>
            <person name="Tasumi E."/>
            <person name="Uematsu K."/>
            <person name="Yoshimura T."/>
            <person name="Itoh T."/>
            <person name="Ohkuma M."/>
            <person name="Takai K."/>
        </authorList>
    </citation>
    <scope>NUCLEOTIDE SEQUENCE [LARGE SCALE GENOMIC DNA]</scope>
    <source>
        <strain evidence="1 2">MK-D1</strain>
    </source>
</reference>
<evidence type="ECO:0000313" key="1">
    <source>
        <dbReference type="EMBL" id="QEE14950.2"/>
    </source>
</evidence>
<proteinExistence type="predicted"/>
<evidence type="ECO:0000313" key="2">
    <source>
        <dbReference type="Proteomes" id="UP000321408"/>
    </source>
</evidence>
<dbReference type="KEGG" id="psyt:DSAG12_00773"/>
<reference evidence="1 2" key="1">
    <citation type="journal article" date="2020" name="Nature">
        <title>Isolation of an archaeon at the prokaryote-eukaryote interface.</title>
        <authorList>
            <person name="Imachi H."/>
            <person name="Nobu M.K."/>
            <person name="Nakahara N."/>
            <person name="Morono Y."/>
            <person name="Ogawara M."/>
            <person name="Takaki Y."/>
            <person name="Takano Y."/>
            <person name="Uematsu K."/>
            <person name="Ikuta T."/>
            <person name="Ito M."/>
            <person name="Matsui Y."/>
            <person name="Miyazaki M."/>
            <person name="Murata K."/>
            <person name="Saito Y."/>
            <person name="Sakai S."/>
            <person name="Song C."/>
            <person name="Tasumi E."/>
            <person name="Yamanaka Y."/>
            <person name="Yamaguchi T."/>
            <person name="Kamagata Y."/>
            <person name="Tamaki H."/>
            <person name="Takai K."/>
        </authorList>
    </citation>
    <scope>NUCLEOTIDE SEQUENCE [LARGE SCALE GENOMIC DNA]</scope>
    <source>
        <strain evidence="1 2">MK-D1</strain>
    </source>
</reference>
<organism evidence="1 2">
    <name type="scientific">Promethearchaeum syntrophicum</name>
    <dbReference type="NCBI Taxonomy" id="2594042"/>
    <lineage>
        <taxon>Archaea</taxon>
        <taxon>Promethearchaeati</taxon>
        <taxon>Promethearchaeota</taxon>
        <taxon>Promethearchaeia</taxon>
        <taxon>Promethearchaeales</taxon>
        <taxon>Promethearchaeaceae</taxon>
        <taxon>Promethearchaeum</taxon>
    </lineage>
</organism>
<dbReference type="Proteomes" id="UP000321408">
    <property type="component" value="Chromosome"/>
</dbReference>
<keyword evidence="2" id="KW-1185">Reference proteome</keyword>
<dbReference type="AlphaFoldDB" id="A0A5B9D875"/>
<gene>
    <name evidence="1" type="ORF">DSAG12_00773</name>
</gene>
<name>A0A5B9D875_9ARCH</name>
<accession>A0A5B9D875</accession>
<protein>
    <submittedName>
        <fullName evidence="1">Uncharacterized protein</fullName>
    </submittedName>
</protein>
<sequence length="442" mass="52213">MAVAISYFHRKIGPIVWHSYPEEALTDEEKGHLADIMDQAYEEGFFMQKFGTLTSMNYYFEIPSEWARGNKELLMISLVLDSFPQVGFEKPIQEWAESFANRLRDKKEIYKAFYNTDDSQVSIEDHQDLKEFSENIRFWLKELYWVAVEVVREKTEEEKWAVIMSHPQIFKVIKKLSKEPMDLEVLNKWFITLFPNFELTEILKELEEQKFIFINTIGQDTYVLLVRDVNIMRVPPDVIIDLEEDSPDLADLTEIYINEVRDFFETYTPTPLDSLSLFELFADPKVYNVISQLREGPLPKEKILSMVSDTSSKAYMKSLDLLVNKSIIQEFSYSGEFLYLLRTDVVLTASFPEYLKRLLPRDTKGYIARQRSHKPLVAKEIEENSEKLKDDDLLEKSNYKMISRIEDEIDIESNHDENRKMISERFKTLIKDPEEKKEKKKK</sequence>
<dbReference type="EMBL" id="CP042905">
    <property type="protein sequence ID" value="QEE14950.2"/>
    <property type="molecule type" value="Genomic_DNA"/>
</dbReference>